<dbReference type="AlphaFoldDB" id="A0A7W8VEH4"/>
<reference evidence="2 3" key="1">
    <citation type="submission" date="2020-08" db="EMBL/GenBank/DDBJ databases">
        <title>Sequencing the genomes of 1000 actinobacteria strains.</title>
        <authorList>
            <person name="Klenk H.-P."/>
        </authorList>
    </citation>
    <scope>NUCLEOTIDE SEQUENCE [LARGE SCALE GENOMIC DNA]</scope>
    <source>
        <strain evidence="2 3">DSM 44551</strain>
    </source>
</reference>
<dbReference type="Pfam" id="PF04149">
    <property type="entry name" value="DUF397"/>
    <property type="match status" value="1"/>
</dbReference>
<proteinExistence type="predicted"/>
<keyword evidence="3" id="KW-1185">Reference proteome</keyword>
<feature type="domain" description="DUF397" evidence="1">
    <location>
        <begin position="2"/>
        <end position="37"/>
    </location>
</feature>
<sequence>MEVAEGTVTAVRDSQNRHLGHVEFGAPEWQAFLQDLKADRF</sequence>
<organism evidence="2 3">
    <name type="scientific">Nocardiopsis composta</name>
    <dbReference type="NCBI Taxonomy" id="157465"/>
    <lineage>
        <taxon>Bacteria</taxon>
        <taxon>Bacillati</taxon>
        <taxon>Actinomycetota</taxon>
        <taxon>Actinomycetes</taxon>
        <taxon>Streptosporangiales</taxon>
        <taxon>Nocardiopsidaceae</taxon>
        <taxon>Nocardiopsis</taxon>
    </lineage>
</organism>
<dbReference type="EMBL" id="JACHDB010000001">
    <property type="protein sequence ID" value="MBB5433481.1"/>
    <property type="molecule type" value="Genomic_DNA"/>
</dbReference>
<evidence type="ECO:0000259" key="1">
    <source>
        <dbReference type="Pfam" id="PF04149"/>
    </source>
</evidence>
<evidence type="ECO:0000313" key="3">
    <source>
        <dbReference type="Proteomes" id="UP000572635"/>
    </source>
</evidence>
<accession>A0A7W8VEH4</accession>
<dbReference type="InterPro" id="IPR007278">
    <property type="entry name" value="DUF397"/>
</dbReference>
<dbReference type="Proteomes" id="UP000572635">
    <property type="component" value="Unassembled WGS sequence"/>
</dbReference>
<comment type="caution">
    <text evidence="2">The sequence shown here is derived from an EMBL/GenBank/DDBJ whole genome shotgun (WGS) entry which is preliminary data.</text>
</comment>
<protein>
    <recommendedName>
        <fullName evidence="1">DUF397 domain-containing protein</fullName>
    </recommendedName>
</protein>
<name>A0A7W8VEH4_9ACTN</name>
<gene>
    <name evidence="2" type="ORF">HDA36_003565</name>
</gene>
<evidence type="ECO:0000313" key="2">
    <source>
        <dbReference type="EMBL" id="MBB5433481.1"/>
    </source>
</evidence>